<dbReference type="PANTHER" id="PTHR34360">
    <property type="entry name" value="OS08G0519400 PROTEIN"/>
    <property type="match status" value="1"/>
</dbReference>
<dbReference type="HOGENOM" id="CLU_041366_2_0_1"/>
<dbReference type="Gramene" id="EFJ06906">
    <property type="protein sequence ID" value="EFJ06906"/>
    <property type="gene ID" value="SELMODRAFT_430276"/>
</dbReference>
<dbReference type="Proteomes" id="UP000001514">
    <property type="component" value="Unassembled WGS sequence"/>
</dbReference>
<feature type="coiled-coil region" evidence="1">
    <location>
        <begin position="79"/>
        <end position="106"/>
    </location>
</feature>
<organism evidence="5">
    <name type="scientific">Selaginella moellendorffii</name>
    <name type="common">Spikemoss</name>
    <dbReference type="NCBI Taxonomy" id="88036"/>
    <lineage>
        <taxon>Eukaryota</taxon>
        <taxon>Viridiplantae</taxon>
        <taxon>Streptophyta</taxon>
        <taxon>Embryophyta</taxon>
        <taxon>Tracheophyta</taxon>
        <taxon>Lycopodiopsida</taxon>
        <taxon>Selaginellales</taxon>
        <taxon>Selaginellaceae</taxon>
        <taxon>Selaginella</taxon>
    </lineage>
</organism>
<name>D8T8X1_SELML</name>
<evidence type="ECO:0000256" key="1">
    <source>
        <dbReference type="SAM" id="Coils"/>
    </source>
</evidence>
<protein>
    <submittedName>
        <fullName evidence="4">Uncharacterized protein</fullName>
    </submittedName>
</protein>
<dbReference type="STRING" id="88036.D8T8X1"/>
<feature type="transmembrane region" description="Helical" evidence="3">
    <location>
        <begin position="272"/>
        <end position="293"/>
    </location>
</feature>
<evidence type="ECO:0000313" key="4">
    <source>
        <dbReference type="EMBL" id="EFJ06906.1"/>
    </source>
</evidence>
<feature type="compositionally biased region" description="Low complexity" evidence="2">
    <location>
        <begin position="322"/>
        <end position="332"/>
    </location>
</feature>
<dbReference type="FunCoup" id="D8T8X1">
    <property type="interactions" value="3485"/>
</dbReference>
<keyword evidence="3" id="KW-1133">Transmembrane helix</keyword>
<keyword evidence="3" id="KW-0472">Membrane</keyword>
<keyword evidence="1" id="KW-0175">Coiled coil</keyword>
<gene>
    <name evidence="4" type="ORF">SELMODRAFT_430276</name>
</gene>
<reference evidence="4 5" key="1">
    <citation type="journal article" date="2011" name="Science">
        <title>The Selaginella genome identifies genetic changes associated with the evolution of vascular plants.</title>
        <authorList>
            <person name="Banks J.A."/>
            <person name="Nishiyama T."/>
            <person name="Hasebe M."/>
            <person name="Bowman J.L."/>
            <person name="Gribskov M."/>
            <person name="dePamphilis C."/>
            <person name="Albert V.A."/>
            <person name="Aono N."/>
            <person name="Aoyama T."/>
            <person name="Ambrose B.A."/>
            <person name="Ashton N.W."/>
            <person name="Axtell M.J."/>
            <person name="Barker E."/>
            <person name="Barker M.S."/>
            <person name="Bennetzen J.L."/>
            <person name="Bonawitz N.D."/>
            <person name="Chapple C."/>
            <person name="Cheng C."/>
            <person name="Correa L.G."/>
            <person name="Dacre M."/>
            <person name="DeBarry J."/>
            <person name="Dreyer I."/>
            <person name="Elias M."/>
            <person name="Engstrom E.M."/>
            <person name="Estelle M."/>
            <person name="Feng L."/>
            <person name="Finet C."/>
            <person name="Floyd S.K."/>
            <person name="Frommer W.B."/>
            <person name="Fujita T."/>
            <person name="Gramzow L."/>
            <person name="Gutensohn M."/>
            <person name="Harholt J."/>
            <person name="Hattori M."/>
            <person name="Heyl A."/>
            <person name="Hirai T."/>
            <person name="Hiwatashi Y."/>
            <person name="Ishikawa M."/>
            <person name="Iwata M."/>
            <person name="Karol K.G."/>
            <person name="Koehler B."/>
            <person name="Kolukisaoglu U."/>
            <person name="Kubo M."/>
            <person name="Kurata T."/>
            <person name="Lalonde S."/>
            <person name="Li K."/>
            <person name="Li Y."/>
            <person name="Litt A."/>
            <person name="Lyons E."/>
            <person name="Manning G."/>
            <person name="Maruyama T."/>
            <person name="Michael T.P."/>
            <person name="Mikami K."/>
            <person name="Miyazaki S."/>
            <person name="Morinaga S."/>
            <person name="Murata T."/>
            <person name="Mueller-Roeber B."/>
            <person name="Nelson D.R."/>
            <person name="Obara M."/>
            <person name="Oguri Y."/>
            <person name="Olmstead R.G."/>
            <person name="Onodera N."/>
            <person name="Petersen B.L."/>
            <person name="Pils B."/>
            <person name="Prigge M."/>
            <person name="Rensing S.A."/>
            <person name="Riano-Pachon D.M."/>
            <person name="Roberts A.W."/>
            <person name="Sato Y."/>
            <person name="Scheller H.V."/>
            <person name="Schulz B."/>
            <person name="Schulz C."/>
            <person name="Shakirov E.V."/>
            <person name="Shibagaki N."/>
            <person name="Shinohara N."/>
            <person name="Shippen D.E."/>
            <person name="Soerensen I."/>
            <person name="Sotooka R."/>
            <person name="Sugimoto N."/>
            <person name="Sugita M."/>
            <person name="Sumikawa N."/>
            <person name="Tanurdzic M."/>
            <person name="Theissen G."/>
            <person name="Ulvskov P."/>
            <person name="Wakazuki S."/>
            <person name="Weng J.K."/>
            <person name="Willats W.W."/>
            <person name="Wipf D."/>
            <person name="Wolf P.G."/>
            <person name="Yang L."/>
            <person name="Zimmer A.D."/>
            <person name="Zhu Q."/>
            <person name="Mitros T."/>
            <person name="Hellsten U."/>
            <person name="Loque D."/>
            <person name="Otillar R."/>
            <person name="Salamov A."/>
            <person name="Schmutz J."/>
            <person name="Shapiro H."/>
            <person name="Lindquist E."/>
            <person name="Lucas S."/>
            <person name="Rokhsar D."/>
            <person name="Grigoriev I.V."/>
        </authorList>
    </citation>
    <scope>NUCLEOTIDE SEQUENCE [LARGE SCALE GENOMIC DNA]</scope>
</reference>
<proteinExistence type="predicted"/>
<keyword evidence="5" id="KW-1185">Reference proteome</keyword>
<dbReference type="AlphaFoldDB" id="D8T8X1"/>
<accession>D8T8X1</accession>
<dbReference type="PANTHER" id="PTHR34360:SF1">
    <property type="entry name" value="OS08G0519400 PROTEIN"/>
    <property type="match status" value="1"/>
</dbReference>
<dbReference type="Gene3D" id="1.20.120.20">
    <property type="entry name" value="Apolipoprotein"/>
    <property type="match status" value="1"/>
</dbReference>
<dbReference type="SUPFAM" id="SSF58113">
    <property type="entry name" value="Apolipoprotein A-I"/>
    <property type="match status" value="1"/>
</dbReference>
<keyword evidence="3" id="KW-0812">Transmembrane</keyword>
<evidence type="ECO:0000256" key="3">
    <source>
        <dbReference type="SAM" id="Phobius"/>
    </source>
</evidence>
<feature type="coiled-coil region" evidence="1">
    <location>
        <begin position="28"/>
        <end position="55"/>
    </location>
</feature>
<feature type="compositionally biased region" description="Basic residues" evidence="2">
    <location>
        <begin position="300"/>
        <end position="321"/>
    </location>
</feature>
<dbReference type="eggNOG" id="ENOG502QRG9">
    <property type="taxonomic scope" value="Eukaryota"/>
</dbReference>
<dbReference type="InParanoid" id="D8T8X1"/>
<evidence type="ECO:0000313" key="5">
    <source>
        <dbReference type="Proteomes" id="UP000001514"/>
    </source>
</evidence>
<feature type="region of interest" description="Disordered" evidence="2">
    <location>
        <begin position="299"/>
        <end position="340"/>
    </location>
</feature>
<dbReference type="EMBL" id="GL377692">
    <property type="protein sequence ID" value="EFJ06906.1"/>
    <property type="molecule type" value="Genomic_DNA"/>
</dbReference>
<sequence length="340" mass="37569">MCFSSLPDSNLKQAKQESFEKSKKIVSLESKKRASGDLEKKIQSLEVKAEELSKKVSVVLSCCSVVTPRLLGGTTRGELEKVEGKRQKLQDKLELSKAKVHDLTTKLAQVYEAWLPPWAAGRLAQIQSTSAVYWTLHGEPVFKKAAEHKVGPSASAYWNTVSTNGKVLASKVSEAYNVHLSPHFVKANEQLMPRIKSLRKQLRPHVDKAAAYVRPYYEKSQEYAAPHIEKVHQVSKEALTSAVNYHNKMQNSVRGLLLKHEVSAGWAASKELVWFLAMAVLVLPAAAAMHLVLSTFSGSKKVKKPSRSHANAHKKSKKSKHQSSSSSSAATSAEKHAEKQ</sequence>
<evidence type="ECO:0000256" key="2">
    <source>
        <dbReference type="SAM" id="MobiDB-lite"/>
    </source>
</evidence>
<dbReference type="KEGG" id="smo:SELMODRAFT_430276"/>